<evidence type="ECO:0000259" key="9">
    <source>
        <dbReference type="Pfam" id="PF02983"/>
    </source>
</evidence>
<keyword evidence="11" id="KW-1185">Reference proteome</keyword>
<dbReference type="InterPro" id="IPR001316">
    <property type="entry name" value="Pept_S1A_streptogrisin"/>
</dbReference>
<evidence type="ECO:0000256" key="6">
    <source>
        <dbReference type="ARBA" id="ARBA00023145"/>
    </source>
</evidence>
<protein>
    <submittedName>
        <fullName evidence="10">S1 family peptidase</fullName>
    </submittedName>
</protein>
<dbReference type="InterPro" id="IPR009003">
    <property type="entry name" value="Peptidase_S1_PA"/>
</dbReference>
<keyword evidence="6" id="KW-0865">Zymogen</keyword>
<feature type="signal peptide" evidence="8">
    <location>
        <begin position="1"/>
        <end position="28"/>
    </location>
</feature>
<evidence type="ECO:0000256" key="8">
    <source>
        <dbReference type="SAM" id="SignalP"/>
    </source>
</evidence>
<evidence type="ECO:0000313" key="10">
    <source>
        <dbReference type="EMBL" id="MEB3964278.1"/>
    </source>
</evidence>
<gene>
    <name evidence="10" type="ORF">OKJ48_29150</name>
</gene>
<dbReference type="InterPro" id="IPR037295">
    <property type="entry name" value="Alpha-lytic_protease_prodomain"/>
</dbReference>
<reference evidence="10 11" key="1">
    <citation type="submission" date="2022-10" db="EMBL/GenBank/DDBJ databases">
        <authorList>
            <person name="Xie J."/>
            <person name="Shen N."/>
        </authorList>
    </citation>
    <scope>NUCLEOTIDE SEQUENCE [LARGE SCALE GENOMIC DNA]</scope>
    <source>
        <strain evidence="10 11">DSM 41681</strain>
    </source>
</reference>
<dbReference type="PIRSF" id="PIRSF001134">
    <property type="entry name" value="Streptogrisin"/>
    <property type="match status" value="1"/>
</dbReference>
<keyword evidence="4" id="KW-0378">Hydrolase</keyword>
<dbReference type="PRINTS" id="PR00861">
    <property type="entry name" value="ALYTICPTASE"/>
</dbReference>
<dbReference type="InterPro" id="IPR035070">
    <property type="entry name" value="Streptogrisin_prodomain"/>
</dbReference>
<evidence type="ECO:0000256" key="1">
    <source>
        <dbReference type="ARBA" id="ARBA00007664"/>
    </source>
</evidence>
<proteinExistence type="inferred from homology"/>
<dbReference type="Pfam" id="PF02983">
    <property type="entry name" value="Pro_Al_protease"/>
    <property type="match status" value="1"/>
</dbReference>
<evidence type="ECO:0000256" key="2">
    <source>
        <dbReference type="ARBA" id="ARBA00022670"/>
    </source>
</evidence>
<dbReference type="EMBL" id="JAOZYB010000308">
    <property type="protein sequence ID" value="MEB3964278.1"/>
    <property type="molecule type" value="Genomic_DNA"/>
</dbReference>
<keyword evidence="5" id="KW-0720">Serine protease</keyword>
<feature type="domain" description="Peptidase S1A alpha-lytic prodomain" evidence="9">
    <location>
        <begin position="120"/>
        <end position="177"/>
    </location>
</feature>
<evidence type="ECO:0000256" key="4">
    <source>
        <dbReference type="ARBA" id="ARBA00022801"/>
    </source>
</evidence>
<dbReference type="InterPro" id="IPR004236">
    <property type="entry name" value="Pept_S1_alpha_lytic"/>
</dbReference>
<dbReference type="CDD" id="cd21112">
    <property type="entry name" value="alphaLP-like"/>
    <property type="match status" value="1"/>
</dbReference>
<dbReference type="Proteomes" id="UP001352223">
    <property type="component" value="Unassembled WGS sequence"/>
</dbReference>
<keyword evidence="2" id="KW-0645">Protease</keyword>
<name>A0ABU6CHV0_9ACTN</name>
<dbReference type="InterPro" id="IPR043504">
    <property type="entry name" value="Peptidase_S1_PA_chymotrypsin"/>
</dbReference>
<comment type="similarity">
    <text evidence="1">Belongs to the peptidase S1 family.</text>
</comment>
<dbReference type="Gene3D" id="2.40.10.10">
    <property type="entry name" value="Trypsin-like serine proteases"/>
    <property type="match status" value="2"/>
</dbReference>
<accession>A0ABU6CHV0</accession>
<dbReference type="Gene3D" id="3.30.300.50">
    <property type="match status" value="1"/>
</dbReference>
<dbReference type="RefSeq" id="WP_324772001.1">
    <property type="nucleotide sequence ID" value="NZ_BAAATS010000022.1"/>
</dbReference>
<evidence type="ECO:0000256" key="7">
    <source>
        <dbReference type="ARBA" id="ARBA00023157"/>
    </source>
</evidence>
<feature type="chain" id="PRO_5045647826" evidence="8">
    <location>
        <begin position="29"/>
        <end position="400"/>
    </location>
</feature>
<evidence type="ECO:0000256" key="5">
    <source>
        <dbReference type="ARBA" id="ARBA00022825"/>
    </source>
</evidence>
<keyword evidence="7" id="KW-1015">Disulfide bond</keyword>
<keyword evidence="3 8" id="KW-0732">Signal</keyword>
<comment type="caution">
    <text evidence="10">The sequence shown here is derived from an EMBL/GenBank/DDBJ whole genome shotgun (WGS) entry which is preliminary data.</text>
</comment>
<sequence>MFRLRTIMASGAATAALVMAGGVLPAHAAPAVGPSAPGGHYQQQMVQALADSLGISDAAAVQRLDSQAAQQKTLRKLRLSGVDPRGAFFDGKGKLMVNVADARAARHVEGAGLTARITQHTAEELDGIKQELDEAAAHRLPIGVQSWGVDPASDKVVVQVRDRSTAAGQAFLEKAASYGSAVAVRSNDSRAVTTAGTIYPGSRMDYGNHYCSVGFGARNPSGNQVLVTAGHCVENLPDLYANGSHFAKGTTSRFAHGRNSVDMGLASVDSGTTIAPQIGTWNNGGNIAVKGSQRAAVGSDVCKSGATSHWTCGSIQSYNYSVTYSDPGQPDTLVTNLGLSNTCDLGGDSGGAWVSGNQGQGLTSGGRTDNSCNGVYGQGTSYFQPLDDALQHYGLRLNTA</sequence>
<organism evidence="10 11">
    <name type="scientific">Streptomyces kunmingensis</name>
    <dbReference type="NCBI Taxonomy" id="68225"/>
    <lineage>
        <taxon>Bacteria</taxon>
        <taxon>Bacillati</taxon>
        <taxon>Actinomycetota</taxon>
        <taxon>Actinomycetes</taxon>
        <taxon>Kitasatosporales</taxon>
        <taxon>Streptomycetaceae</taxon>
        <taxon>Streptomyces</taxon>
    </lineage>
</organism>
<evidence type="ECO:0000256" key="3">
    <source>
        <dbReference type="ARBA" id="ARBA00022729"/>
    </source>
</evidence>
<evidence type="ECO:0000313" key="11">
    <source>
        <dbReference type="Proteomes" id="UP001352223"/>
    </source>
</evidence>
<dbReference type="SUPFAM" id="SSF50494">
    <property type="entry name" value="Trypsin-like serine proteases"/>
    <property type="match status" value="1"/>
</dbReference>
<dbReference type="SUPFAM" id="SSF54806">
    <property type="entry name" value="Alpha-lytic protease prodomain"/>
    <property type="match status" value="1"/>
</dbReference>